<keyword evidence="1" id="KW-0479">Metal-binding</keyword>
<dbReference type="UniPathway" id="UPA00143"/>
<organism evidence="7 8">
    <name type="scientific">Amborella trichopoda</name>
    <dbReference type="NCBI Taxonomy" id="13333"/>
    <lineage>
        <taxon>Eukaryota</taxon>
        <taxon>Viridiplantae</taxon>
        <taxon>Streptophyta</taxon>
        <taxon>Embryophyta</taxon>
        <taxon>Tracheophyta</taxon>
        <taxon>Spermatophyta</taxon>
        <taxon>Magnoliopsida</taxon>
        <taxon>Amborellales</taxon>
        <taxon>Amborellaceae</taxon>
        <taxon>Amborella</taxon>
    </lineage>
</organism>
<dbReference type="InterPro" id="IPR013010">
    <property type="entry name" value="Znf_SIAH"/>
</dbReference>
<protein>
    <recommendedName>
        <fullName evidence="6">SIAH-type domain-containing protein</fullName>
    </recommendedName>
</protein>
<dbReference type="GO" id="GO:0008270">
    <property type="term" value="F:zinc ion binding"/>
    <property type="evidence" value="ECO:0007669"/>
    <property type="project" value="UniProtKB-KW"/>
</dbReference>
<dbReference type="Gene3D" id="3.30.40.10">
    <property type="entry name" value="Zinc/RING finger domain, C3HC4 (zinc finger)"/>
    <property type="match status" value="1"/>
</dbReference>
<keyword evidence="2 5" id="KW-0863">Zinc-finger</keyword>
<dbReference type="PANTHER" id="PTHR46632">
    <property type="entry name" value="E3 UBIQUITIN-PROTEIN LIGASE SINA-LIKE 4"/>
    <property type="match status" value="1"/>
</dbReference>
<dbReference type="Gramene" id="ERN06948">
    <property type="protein sequence ID" value="ERN06948"/>
    <property type="gene ID" value="AMTR_s00005p00265140"/>
</dbReference>
<keyword evidence="3" id="KW-0862">Zinc</keyword>
<keyword evidence="8" id="KW-1185">Reference proteome</keyword>
<evidence type="ECO:0000256" key="2">
    <source>
        <dbReference type="ARBA" id="ARBA00022771"/>
    </source>
</evidence>
<evidence type="ECO:0000256" key="4">
    <source>
        <dbReference type="ARBA" id="ARBA00024004"/>
    </source>
</evidence>
<comment type="function">
    <text evidence="4">E3 ubiquitin-protein ligase that mediates ubiquitination and subsequent proteasomal degradation of target proteins. E3 ubiquitin ligases accept ubiquitin from an E2 ubiquitin-conjugating enzyme in the form of a thioester and then directly transfers the ubiquitin to targeted substrates. It probably triggers the ubiquitin-mediated degradation of different substrates.</text>
</comment>
<evidence type="ECO:0000256" key="3">
    <source>
        <dbReference type="ARBA" id="ARBA00022833"/>
    </source>
</evidence>
<sequence>MISFSHRNVHEENCPHLPYSCPVANCVFRGSSLHLSFHFNGEHKASARFFRYGEWFTLLLDKEEPIYVLNGENGLLFILDNRVECVGNVFSVMGFGPSSLEEEYGYGLTVRSGRRCLKLESFPRSERQRDNGLMDFLVIPLEAYCNKGQLKLEVCIWSLSNGKDSGV</sequence>
<dbReference type="PANTHER" id="PTHR46632:SF16">
    <property type="entry name" value="E3 UBIQUITIN-PROTEIN LIGASE SINA-LIKE 10"/>
    <property type="match status" value="1"/>
</dbReference>
<reference evidence="8" key="1">
    <citation type="journal article" date="2013" name="Science">
        <title>The Amborella genome and the evolution of flowering plants.</title>
        <authorList>
            <consortium name="Amborella Genome Project"/>
        </authorList>
    </citation>
    <scope>NUCLEOTIDE SEQUENCE [LARGE SCALE GENOMIC DNA]</scope>
</reference>
<name>W1PG56_AMBTC</name>
<dbReference type="Proteomes" id="UP000017836">
    <property type="component" value="Unassembled WGS sequence"/>
</dbReference>
<evidence type="ECO:0000256" key="1">
    <source>
        <dbReference type="ARBA" id="ARBA00022723"/>
    </source>
</evidence>
<dbReference type="HOGENOM" id="CLU_040603_5_0_1"/>
<dbReference type="GO" id="GO:0016567">
    <property type="term" value="P:protein ubiquitination"/>
    <property type="evidence" value="ECO:0007669"/>
    <property type="project" value="UniProtKB-UniPathway"/>
</dbReference>
<dbReference type="EMBL" id="KI393866">
    <property type="protein sequence ID" value="ERN06948.1"/>
    <property type="molecule type" value="Genomic_DNA"/>
</dbReference>
<evidence type="ECO:0000313" key="7">
    <source>
        <dbReference type="EMBL" id="ERN06948.1"/>
    </source>
</evidence>
<accession>W1PG56</accession>
<dbReference type="InterPro" id="IPR013083">
    <property type="entry name" value="Znf_RING/FYVE/PHD"/>
</dbReference>
<gene>
    <name evidence="7" type="ORF">AMTR_s00005p00265140</name>
</gene>
<dbReference type="STRING" id="13333.W1PG56"/>
<evidence type="ECO:0000259" key="6">
    <source>
        <dbReference type="PROSITE" id="PS51081"/>
    </source>
</evidence>
<evidence type="ECO:0000256" key="5">
    <source>
        <dbReference type="PROSITE-ProRule" id="PRU00455"/>
    </source>
</evidence>
<dbReference type="InterPro" id="IPR044286">
    <property type="entry name" value="SINL_plant"/>
</dbReference>
<dbReference type="PROSITE" id="PS51081">
    <property type="entry name" value="ZF_SIAH"/>
    <property type="match status" value="1"/>
</dbReference>
<feature type="domain" description="SIAH-type" evidence="6">
    <location>
        <begin position="1"/>
        <end position="44"/>
    </location>
</feature>
<dbReference type="OMA" id="VHEENCP"/>
<evidence type="ECO:0000313" key="8">
    <source>
        <dbReference type="Proteomes" id="UP000017836"/>
    </source>
</evidence>
<proteinExistence type="predicted"/>
<dbReference type="SUPFAM" id="SSF49599">
    <property type="entry name" value="TRAF domain-like"/>
    <property type="match status" value="1"/>
</dbReference>
<dbReference type="AlphaFoldDB" id="W1PG56"/>